<dbReference type="PANTHER" id="PTHR43792">
    <property type="entry name" value="GNAT FAMILY, PUTATIVE (AFU_ORTHOLOGUE AFUA_3G00765)-RELATED-RELATED"/>
    <property type="match status" value="1"/>
</dbReference>
<dbReference type="SUPFAM" id="SSF55729">
    <property type="entry name" value="Acyl-CoA N-acyltransferases (Nat)"/>
    <property type="match status" value="1"/>
</dbReference>
<name>A0A556MHZ9_9SPHI</name>
<keyword evidence="3" id="KW-1185">Reference proteome</keyword>
<dbReference type="OrthoDB" id="9811523at2"/>
<sequence length="183" mass="20819">MDKATGFSKLFTERLALRKLKAEDADALFALRTNSDVNQYLDRPETTGISQVLDFIKKIQTSVDSGQSFYWAITFPADDKLIGTICLYNLSEDHIEAEIGYELYPDFQGKGLMQEAMAKVIGFGFNNLGVKTITALPHEKNERSIMLLKKNHFEIDNALMDKNKNNEEFDNLLCYSLFKNVSK</sequence>
<dbReference type="AlphaFoldDB" id="A0A556MHZ9"/>
<dbReference type="InterPro" id="IPR051531">
    <property type="entry name" value="N-acetyltransferase"/>
</dbReference>
<comment type="caution">
    <text evidence="2">The sequence shown here is derived from an EMBL/GenBank/DDBJ whole genome shotgun (WGS) entry which is preliminary data.</text>
</comment>
<accession>A0A556MHZ9</accession>
<dbReference type="RefSeq" id="WP_144249571.1">
    <property type="nucleotide sequence ID" value="NZ_VLPK01000003.1"/>
</dbReference>
<dbReference type="Gene3D" id="3.40.630.30">
    <property type="match status" value="1"/>
</dbReference>
<organism evidence="2 3">
    <name type="scientific">Mucilaginibacter corticis</name>
    <dbReference type="NCBI Taxonomy" id="2597670"/>
    <lineage>
        <taxon>Bacteria</taxon>
        <taxon>Pseudomonadati</taxon>
        <taxon>Bacteroidota</taxon>
        <taxon>Sphingobacteriia</taxon>
        <taxon>Sphingobacteriales</taxon>
        <taxon>Sphingobacteriaceae</taxon>
        <taxon>Mucilaginibacter</taxon>
    </lineage>
</organism>
<gene>
    <name evidence="2" type="ORF">FO440_17485</name>
</gene>
<dbReference type="GO" id="GO:0016747">
    <property type="term" value="F:acyltransferase activity, transferring groups other than amino-acyl groups"/>
    <property type="evidence" value="ECO:0007669"/>
    <property type="project" value="InterPro"/>
</dbReference>
<dbReference type="PANTHER" id="PTHR43792:SF1">
    <property type="entry name" value="N-ACETYLTRANSFERASE DOMAIN-CONTAINING PROTEIN"/>
    <property type="match status" value="1"/>
</dbReference>
<proteinExistence type="predicted"/>
<reference evidence="2 3" key="1">
    <citation type="submission" date="2019-07" db="EMBL/GenBank/DDBJ databases">
        <authorList>
            <person name="Huq M.A."/>
        </authorList>
    </citation>
    <scope>NUCLEOTIDE SEQUENCE [LARGE SCALE GENOMIC DNA]</scope>
    <source>
        <strain evidence="2 3">MAH-19</strain>
    </source>
</reference>
<dbReference type="Pfam" id="PF13302">
    <property type="entry name" value="Acetyltransf_3"/>
    <property type="match status" value="1"/>
</dbReference>
<dbReference type="InterPro" id="IPR016181">
    <property type="entry name" value="Acyl_CoA_acyltransferase"/>
</dbReference>
<evidence type="ECO:0000313" key="2">
    <source>
        <dbReference type="EMBL" id="TSJ39534.1"/>
    </source>
</evidence>
<dbReference type="CDD" id="cd04301">
    <property type="entry name" value="NAT_SF"/>
    <property type="match status" value="1"/>
</dbReference>
<feature type="domain" description="N-acetyltransferase" evidence="1">
    <location>
        <begin position="15"/>
        <end position="182"/>
    </location>
</feature>
<evidence type="ECO:0000259" key="1">
    <source>
        <dbReference type="PROSITE" id="PS51186"/>
    </source>
</evidence>
<evidence type="ECO:0000313" key="3">
    <source>
        <dbReference type="Proteomes" id="UP000318733"/>
    </source>
</evidence>
<dbReference type="PROSITE" id="PS51186">
    <property type="entry name" value="GNAT"/>
    <property type="match status" value="1"/>
</dbReference>
<dbReference type="Proteomes" id="UP000318733">
    <property type="component" value="Unassembled WGS sequence"/>
</dbReference>
<keyword evidence="2" id="KW-0808">Transferase</keyword>
<dbReference type="InterPro" id="IPR000182">
    <property type="entry name" value="GNAT_dom"/>
</dbReference>
<dbReference type="EMBL" id="VLPK01000003">
    <property type="protein sequence ID" value="TSJ39534.1"/>
    <property type="molecule type" value="Genomic_DNA"/>
</dbReference>
<protein>
    <submittedName>
        <fullName evidence="2">GNAT family N-acetyltransferase</fullName>
    </submittedName>
</protein>